<dbReference type="PANTHER" id="PTHR24030:SF0">
    <property type="entry name" value="PROTEIN CMSS1"/>
    <property type="match status" value="1"/>
</dbReference>
<reference evidence="2" key="1">
    <citation type="journal article" date="2023" name="Mol. Phylogenet. Evol.">
        <title>Genome-scale phylogeny and comparative genomics of the fungal order Sordariales.</title>
        <authorList>
            <person name="Hensen N."/>
            <person name="Bonometti L."/>
            <person name="Westerberg I."/>
            <person name="Brannstrom I.O."/>
            <person name="Guillou S."/>
            <person name="Cros-Aarteil S."/>
            <person name="Calhoun S."/>
            <person name="Haridas S."/>
            <person name="Kuo A."/>
            <person name="Mondo S."/>
            <person name="Pangilinan J."/>
            <person name="Riley R."/>
            <person name="LaButti K."/>
            <person name="Andreopoulos B."/>
            <person name="Lipzen A."/>
            <person name="Chen C."/>
            <person name="Yan M."/>
            <person name="Daum C."/>
            <person name="Ng V."/>
            <person name="Clum A."/>
            <person name="Steindorff A."/>
            <person name="Ohm R.A."/>
            <person name="Martin F."/>
            <person name="Silar P."/>
            <person name="Natvig D.O."/>
            <person name="Lalanne C."/>
            <person name="Gautier V."/>
            <person name="Ament-Velasquez S.L."/>
            <person name="Kruys A."/>
            <person name="Hutchinson M.I."/>
            <person name="Powell A.J."/>
            <person name="Barry K."/>
            <person name="Miller A.N."/>
            <person name="Grigoriev I.V."/>
            <person name="Debuchy R."/>
            <person name="Gladieux P."/>
            <person name="Hiltunen Thoren M."/>
            <person name="Johannesson H."/>
        </authorList>
    </citation>
    <scope>NUCLEOTIDE SEQUENCE</scope>
    <source>
        <strain evidence="2">CBS 508.74</strain>
    </source>
</reference>
<dbReference type="GeneID" id="89938211"/>
<evidence type="ECO:0000313" key="2">
    <source>
        <dbReference type="EMBL" id="KAK4117445.1"/>
    </source>
</evidence>
<dbReference type="AlphaFoldDB" id="A0AAN6TNW7"/>
<dbReference type="Proteomes" id="UP001302812">
    <property type="component" value="Unassembled WGS sequence"/>
</dbReference>
<feature type="region of interest" description="Disordered" evidence="1">
    <location>
        <begin position="1"/>
        <end position="33"/>
    </location>
</feature>
<dbReference type="Gene3D" id="3.40.50.300">
    <property type="entry name" value="P-loop containing nucleotide triphosphate hydrolases"/>
    <property type="match status" value="1"/>
</dbReference>
<evidence type="ECO:0000256" key="1">
    <source>
        <dbReference type="SAM" id="MobiDB-lite"/>
    </source>
</evidence>
<dbReference type="InterPro" id="IPR032704">
    <property type="entry name" value="Cms1"/>
</dbReference>
<dbReference type="Pfam" id="PF14617">
    <property type="entry name" value="CMS1"/>
    <property type="match status" value="1"/>
</dbReference>
<dbReference type="SUPFAM" id="SSF52540">
    <property type="entry name" value="P-loop containing nucleoside triphosphate hydrolases"/>
    <property type="match status" value="1"/>
</dbReference>
<name>A0AAN6TNW7_9PEZI</name>
<dbReference type="EMBL" id="MU853332">
    <property type="protein sequence ID" value="KAK4117445.1"/>
    <property type="molecule type" value="Genomic_DNA"/>
</dbReference>
<comment type="caution">
    <text evidence="2">The sequence shown here is derived from an EMBL/GenBank/DDBJ whole genome shotgun (WGS) entry which is preliminary data.</text>
</comment>
<feature type="compositionally biased region" description="Basic residues" evidence="1">
    <location>
        <begin position="9"/>
        <end position="27"/>
    </location>
</feature>
<proteinExistence type="predicted"/>
<organism evidence="2 3">
    <name type="scientific">Canariomyces notabilis</name>
    <dbReference type="NCBI Taxonomy" id="2074819"/>
    <lineage>
        <taxon>Eukaryota</taxon>
        <taxon>Fungi</taxon>
        <taxon>Dikarya</taxon>
        <taxon>Ascomycota</taxon>
        <taxon>Pezizomycotina</taxon>
        <taxon>Sordariomycetes</taxon>
        <taxon>Sordariomycetidae</taxon>
        <taxon>Sordariales</taxon>
        <taxon>Chaetomiaceae</taxon>
        <taxon>Canariomyces</taxon>
    </lineage>
</organism>
<dbReference type="GO" id="GO:0005634">
    <property type="term" value="C:nucleus"/>
    <property type="evidence" value="ECO:0007669"/>
    <property type="project" value="TreeGrafter"/>
</dbReference>
<reference evidence="2" key="2">
    <citation type="submission" date="2023-05" db="EMBL/GenBank/DDBJ databases">
        <authorList>
            <consortium name="Lawrence Berkeley National Laboratory"/>
            <person name="Steindorff A."/>
            <person name="Hensen N."/>
            <person name="Bonometti L."/>
            <person name="Westerberg I."/>
            <person name="Brannstrom I.O."/>
            <person name="Guillou S."/>
            <person name="Cros-Aarteil S."/>
            <person name="Calhoun S."/>
            <person name="Haridas S."/>
            <person name="Kuo A."/>
            <person name="Mondo S."/>
            <person name="Pangilinan J."/>
            <person name="Riley R."/>
            <person name="Labutti K."/>
            <person name="Andreopoulos B."/>
            <person name="Lipzen A."/>
            <person name="Chen C."/>
            <person name="Yanf M."/>
            <person name="Daum C."/>
            <person name="Ng V."/>
            <person name="Clum A."/>
            <person name="Ohm R."/>
            <person name="Martin F."/>
            <person name="Silar P."/>
            <person name="Natvig D."/>
            <person name="Lalanne C."/>
            <person name="Gautier V."/>
            <person name="Ament-Velasquez S.L."/>
            <person name="Kruys A."/>
            <person name="Hutchinson M.I."/>
            <person name="Powell A.J."/>
            <person name="Barry K."/>
            <person name="Miller A.N."/>
            <person name="Grigoriev I.V."/>
            <person name="Debuchy R."/>
            <person name="Gladieux P."/>
            <person name="Thoren M.H."/>
            <person name="Johannesson H."/>
        </authorList>
    </citation>
    <scope>NUCLEOTIDE SEQUENCE</scope>
    <source>
        <strain evidence="2">CBS 508.74</strain>
    </source>
</reference>
<accession>A0AAN6TNW7</accession>
<dbReference type="RefSeq" id="XP_064675015.1">
    <property type="nucleotide sequence ID" value="XM_064814086.1"/>
</dbReference>
<sequence length="249" mass="28240">MATEQQTQTKKRKHQDNSGRQRKKQKKVRDEEGDLDVELGLNRAFERMDGQLLADHIAQKTSRFGTDLSPVELSDLYISANAIRDSTSWQKPRSLENLPAFLEAFAGEKEKLDDASKKCGAPHTIIVAGAGLRAADLVRAVRKFQKKGMPVAKLFAKHFKLEEQASFLNKTRTGIAVGTPQRLIDLIENDALSLEDLRRIVVDASHIDQKKRGILDMRETMMPLAKLLSRAEFKERYADPDRHVDLIFY</sequence>
<dbReference type="InterPro" id="IPR027417">
    <property type="entry name" value="P-loop_NTPase"/>
</dbReference>
<protein>
    <recommendedName>
        <fullName evidence="4">Protein CMS1</fullName>
    </recommendedName>
</protein>
<evidence type="ECO:0008006" key="4">
    <source>
        <dbReference type="Google" id="ProtNLM"/>
    </source>
</evidence>
<keyword evidence="3" id="KW-1185">Reference proteome</keyword>
<dbReference type="GO" id="GO:0030686">
    <property type="term" value="C:90S preribosome"/>
    <property type="evidence" value="ECO:0007669"/>
    <property type="project" value="TreeGrafter"/>
</dbReference>
<evidence type="ECO:0000313" key="3">
    <source>
        <dbReference type="Proteomes" id="UP001302812"/>
    </source>
</evidence>
<gene>
    <name evidence="2" type="ORF">N656DRAFT_773576</name>
</gene>
<dbReference type="PANTHER" id="PTHR24030">
    <property type="entry name" value="PROTEIN CMSS1"/>
    <property type="match status" value="1"/>
</dbReference>